<evidence type="ECO:0000256" key="2">
    <source>
        <dbReference type="ARBA" id="ARBA00011066"/>
    </source>
</evidence>
<geneLocation type="plasmid" evidence="10">
    <name>pridsm_02</name>
</geneLocation>
<dbReference type="NCBIfam" id="NF009008">
    <property type="entry name" value="PRK12354.1"/>
    <property type="match status" value="1"/>
</dbReference>
<dbReference type="PANTHER" id="PTHR30409">
    <property type="entry name" value="CARBAMATE KINASE"/>
    <property type="match status" value="1"/>
</dbReference>
<reference evidence="8 10" key="2">
    <citation type="submission" date="2018-08" db="EMBL/GenBank/DDBJ databases">
        <title>Genetic Globetrotter - A new plasmid hitch-hiking vast phylogenetic and geographic distances.</title>
        <authorList>
            <person name="Vollmers J."/>
            <person name="Petersen J."/>
        </authorList>
    </citation>
    <scope>NUCLEOTIDE SEQUENCE [LARGE SCALE GENOMIC DNA]</scope>
    <source>
        <strain evidence="8 10">DSM 26383</strain>
        <plasmid evidence="10">pridsm_02</plasmid>
        <plasmid evidence="8">pRIdsm_02</plasmid>
    </source>
</reference>
<dbReference type="GO" id="GO:0005829">
    <property type="term" value="C:cytosol"/>
    <property type="evidence" value="ECO:0007669"/>
    <property type="project" value="TreeGrafter"/>
</dbReference>
<dbReference type="CDD" id="cd04235">
    <property type="entry name" value="AAK_CK"/>
    <property type="match status" value="1"/>
</dbReference>
<geneLocation type="plasmid" evidence="8">
    <name>pRIdsm_02</name>
</geneLocation>
<dbReference type="InterPro" id="IPR001048">
    <property type="entry name" value="Asp/Glu/Uridylate_kinase"/>
</dbReference>
<dbReference type="EMBL" id="LAXI01000032">
    <property type="protein sequence ID" value="KRS14859.1"/>
    <property type="molecule type" value="Genomic_DNA"/>
</dbReference>
<dbReference type="PIRSF" id="PIRSF000723">
    <property type="entry name" value="Carbamate_kin"/>
    <property type="match status" value="1"/>
</dbReference>
<dbReference type="OrthoDB" id="9766717at2"/>
<accession>A0A0T5P143</accession>
<dbReference type="Proteomes" id="UP000051401">
    <property type="component" value="Unassembled WGS sequence"/>
</dbReference>
<dbReference type="GO" id="GO:0019546">
    <property type="term" value="P:L-arginine deiminase pathway"/>
    <property type="evidence" value="ECO:0007669"/>
    <property type="project" value="TreeGrafter"/>
</dbReference>
<comment type="pathway">
    <text evidence="1">Amino-acid degradation; L-arginine degradation via ADI pathway.</text>
</comment>
<evidence type="ECO:0000256" key="5">
    <source>
        <dbReference type="PIRNR" id="PIRNR000723"/>
    </source>
</evidence>
<evidence type="ECO:0000256" key="4">
    <source>
        <dbReference type="ARBA" id="ARBA00022777"/>
    </source>
</evidence>
<comment type="similarity">
    <text evidence="2 5">Belongs to the carbamate kinase family.</text>
</comment>
<keyword evidence="9" id="KW-1185">Reference proteome</keyword>
<evidence type="ECO:0000313" key="8">
    <source>
        <dbReference type="EMBL" id="QEW29981.1"/>
    </source>
</evidence>
<keyword evidence="3 5" id="KW-0808">Transferase</keyword>
<dbReference type="Pfam" id="PF00696">
    <property type="entry name" value="AA_kinase"/>
    <property type="match status" value="1"/>
</dbReference>
<dbReference type="Gene3D" id="3.40.1160.10">
    <property type="entry name" value="Acetylglutamate kinase-like"/>
    <property type="match status" value="1"/>
</dbReference>
<dbReference type="PRINTS" id="PR01469">
    <property type="entry name" value="CARBMTKINASE"/>
</dbReference>
<dbReference type="RefSeq" id="WP_057821367.1">
    <property type="nucleotide sequence ID" value="NZ_CP031600.1"/>
</dbReference>
<dbReference type="PANTHER" id="PTHR30409:SF1">
    <property type="entry name" value="CARBAMATE KINASE-RELATED"/>
    <property type="match status" value="1"/>
</dbReference>
<dbReference type="SUPFAM" id="SSF53633">
    <property type="entry name" value="Carbamate kinase-like"/>
    <property type="match status" value="1"/>
</dbReference>
<dbReference type="GO" id="GO:0008804">
    <property type="term" value="F:carbamate kinase activity"/>
    <property type="evidence" value="ECO:0007669"/>
    <property type="project" value="InterPro"/>
</dbReference>
<dbReference type="Proteomes" id="UP000325785">
    <property type="component" value="Plasmid pRIdsm_02"/>
</dbReference>
<keyword evidence="4 5" id="KW-0418">Kinase</keyword>
<feature type="domain" description="Aspartate/glutamate/uridylate kinase" evidence="6">
    <location>
        <begin position="1"/>
        <end position="274"/>
    </location>
</feature>
<dbReference type="PATRIC" id="fig|540747.5.peg.4109"/>
<dbReference type="InterPro" id="IPR036393">
    <property type="entry name" value="AceGlu_kinase-like_sf"/>
</dbReference>
<sequence length="305" mass="31802">MLVVAALGGNALLKRGQPMTASNQRDNAQVAARALADILHAGHQLVITHGNGPQVGLLALQNPTDDGYPLDVLGAETAGMIGYMIEQELENVLDHDRPVATLLTQVVVDRNDPAFGEPTKFVGPVYDRQQAQTIADANGWTMSQDGAKWRRVVASPAPQEIPDTGVIRLLLDAEVVVICTGGGGIPVIRQDDGSLTGIEAVVDKDASSAVLAKSLGADVFLLLTDVDAVYRDFGTDIATKVKWLRPQDALQFDAPAGSMAPKLAAAATFAASGGLAGIGRLKDAAQIIEGAAGTQVSSRVGGRNR</sequence>
<evidence type="ECO:0000313" key="7">
    <source>
        <dbReference type="EMBL" id="KRS14859.1"/>
    </source>
</evidence>
<proteinExistence type="inferred from homology"/>
<dbReference type="AlphaFoldDB" id="A0A0T5P143"/>
<evidence type="ECO:0000256" key="3">
    <source>
        <dbReference type="ARBA" id="ARBA00022679"/>
    </source>
</evidence>
<dbReference type="STRING" id="540747.SAMN04488031_11764"/>
<organism evidence="7 9">
    <name type="scientific">Roseovarius indicus</name>
    <dbReference type="NCBI Taxonomy" id="540747"/>
    <lineage>
        <taxon>Bacteria</taxon>
        <taxon>Pseudomonadati</taxon>
        <taxon>Pseudomonadota</taxon>
        <taxon>Alphaproteobacteria</taxon>
        <taxon>Rhodobacterales</taxon>
        <taxon>Roseobacteraceae</taxon>
        <taxon>Roseovarius</taxon>
    </lineage>
</organism>
<evidence type="ECO:0000313" key="10">
    <source>
        <dbReference type="Proteomes" id="UP000325785"/>
    </source>
</evidence>
<dbReference type="FunFam" id="3.40.1160.10:FF:000007">
    <property type="entry name" value="Carbamate kinase"/>
    <property type="match status" value="1"/>
</dbReference>
<dbReference type="InterPro" id="IPR003964">
    <property type="entry name" value="Carb_kinase"/>
</dbReference>
<name>A0A0T5P143_9RHOB</name>
<reference evidence="7 9" key="1">
    <citation type="submission" date="2015-04" db="EMBL/GenBank/DDBJ databases">
        <title>The draft genome sequence of Roseovarius indicus B108T.</title>
        <authorList>
            <person name="Li G."/>
            <person name="Lai Q."/>
            <person name="Shao Z."/>
            <person name="Yan P."/>
        </authorList>
    </citation>
    <scope>NUCLEOTIDE SEQUENCE [LARGE SCALE GENOMIC DNA]</scope>
    <source>
        <strain evidence="7 9">B108</strain>
    </source>
</reference>
<keyword evidence="8" id="KW-0614">Plasmid</keyword>
<evidence type="ECO:0000259" key="6">
    <source>
        <dbReference type="Pfam" id="PF00696"/>
    </source>
</evidence>
<evidence type="ECO:0000313" key="9">
    <source>
        <dbReference type="Proteomes" id="UP000051401"/>
    </source>
</evidence>
<evidence type="ECO:0000256" key="1">
    <source>
        <dbReference type="ARBA" id="ARBA00004850"/>
    </source>
</evidence>
<dbReference type="KEGG" id="rid:RIdsm_05827"/>
<dbReference type="EMBL" id="CP031600">
    <property type="protein sequence ID" value="QEW29981.1"/>
    <property type="molecule type" value="Genomic_DNA"/>
</dbReference>
<protein>
    <recommendedName>
        <fullName evidence="5">Carbamate kinase</fullName>
    </recommendedName>
</protein>
<gene>
    <name evidence="8" type="primary">arcC1</name>
    <name evidence="8" type="ORF">RIdsm_05827</name>
    <name evidence="7" type="ORF">XM52_26715</name>
</gene>